<dbReference type="AlphaFoldDB" id="A0A6N7QZJ2"/>
<dbReference type="Proteomes" id="UP000435187">
    <property type="component" value="Unassembled WGS sequence"/>
</dbReference>
<organism evidence="2 3">
    <name type="scientific">Gracilibacillus thailandensis</name>
    <dbReference type="NCBI Taxonomy" id="563735"/>
    <lineage>
        <taxon>Bacteria</taxon>
        <taxon>Bacillati</taxon>
        <taxon>Bacillota</taxon>
        <taxon>Bacilli</taxon>
        <taxon>Bacillales</taxon>
        <taxon>Bacillaceae</taxon>
        <taxon>Gracilibacillus</taxon>
    </lineage>
</organism>
<keyword evidence="3" id="KW-1185">Reference proteome</keyword>
<reference evidence="2 3" key="1">
    <citation type="submission" date="2019-10" db="EMBL/GenBank/DDBJ databases">
        <title>Gracilibacillus salitolerans sp. nov., a moderate halophile isolated from a saline soil in northwest China.</title>
        <authorList>
            <person name="Gan L."/>
        </authorList>
    </citation>
    <scope>NUCLEOTIDE SEQUENCE [LARGE SCALE GENOMIC DNA]</scope>
    <source>
        <strain evidence="2 3">TP2-8</strain>
    </source>
</reference>
<comment type="caution">
    <text evidence="2">The sequence shown here is derived from an EMBL/GenBank/DDBJ whole genome shotgun (WGS) entry which is preliminary data.</text>
</comment>
<feature type="transmembrane region" description="Helical" evidence="1">
    <location>
        <begin position="72"/>
        <end position="92"/>
    </location>
</feature>
<proteinExistence type="predicted"/>
<feature type="transmembrane region" description="Helical" evidence="1">
    <location>
        <begin position="37"/>
        <end position="60"/>
    </location>
</feature>
<evidence type="ECO:0000313" key="3">
    <source>
        <dbReference type="Proteomes" id="UP000435187"/>
    </source>
</evidence>
<evidence type="ECO:0000313" key="2">
    <source>
        <dbReference type="EMBL" id="MRI67563.1"/>
    </source>
</evidence>
<dbReference type="RefSeq" id="WP_153836133.1">
    <property type="nucleotide sequence ID" value="NZ_JBHUMW010000063.1"/>
</dbReference>
<gene>
    <name evidence="2" type="ORF">GH885_14665</name>
</gene>
<dbReference type="EMBL" id="WJEE01000035">
    <property type="protein sequence ID" value="MRI67563.1"/>
    <property type="molecule type" value="Genomic_DNA"/>
</dbReference>
<keyword evidence="1" id="KW-0472">Membrane</keyword>
<keyword evidence="1" id="KW-0812">Transmembrane</keyword>
<sequence length="138" mass="15688">MKRIITSVIAPCILYFSFLTFDAIAGSRFTFFSEAPYLIRLFIVYWYSFPFFLFIGIPASIIIDKINRGMRWVNYAIAGGIVGLVMKIINIIEGYPILYDLGTFIVYPGSSVIFYLSLKSLEIIFTKAFGEHISSAIH</sequence>
<keyword evidence="1" id="KW-1133">Transmembrane helix</keyword>
<protein>
    <submittedName>
        <fullName evidence="2">Uncharacterized protein</fullName>
    </submittedName>
</protein>
<feature type="transmembrane region" description="Helical" evidence="1">
    <location>
        <begin position="12"/>
        <end position="31"/>
    </location>
</feature>
<feature type="transmembrane region" description="Helical" evidence="1">
    <location>
        <begin position="98"/>
        <end position="118"/>
    </location>
</feature>
<evidence type="ECO:0000256" key="1">
    <source>
        <dbReference type="SAM" id="Phobius"/>
    </source>
</evidence>
<accession>A0A6N7QZJ2</accession>
<name>A0A6N7QZJ2_9BACI</name>